<dbReference type="EMBL" id="LNQE01001901">
    <property type="protein sequence ID" value="KUG02914.1"/>
    <property type="molecule type" value="Genomic_DNA"/>
</dbReference>
<organism evidence="1">
    <name type="scientific">hydrocarbon metagenome</name>
    <dbReference type="NCBI Taxonomy" id="938273"/>
    <lineage>
        <taxon>unclassified sequences</taxon>
        <taxon>metagenomes</taxon>
        <taxon>ecological metagenomes</taxon>
    </lineage>
</organism>
<dbReference type="InterPro" id="IPR023090">
    <property type="entry name" value="UPF0702_alpha/beta_dom_sf"/>
</dbReference>
<dbReference type="AlphaFoldDB" id="A0A0W8E2Q9"/>
<comment type="caution">
    <text evidence="1">The sequence shown here is derived from an EMBL/GenBank/DDBJ whole genome shotgun (WGS) entry which is preliminary data.</text>
</comment>
<protein>
    <submittedName>
        <fullName evidence="1">Uncharacterized protein</fullName>
    </submittedName>
</protein>
<name>A0A0W8E2Q9_9ZZZZ</name>
<reference evidence="1" key="1">
    <citation type="journal article" date="2015" name="Proc. Natl. Acad. Sci. U.S.A.">
        <title>Networks of energetic and metabolic interactions define dynamics in microbial communities.</title>
        <authorList>
            <person name="Embree M."/>
            <person name="Liu J.K."/>
            <person name="Al-Bassam M.M."/>
            <person name="Zengler K."/>
        </authorList>
    </citation>
    <scope>NUCLEOTIDE SEQUENCE</scope>
</reference>
<sequence>MGKLGIMDCSEVFYAALQSDGTLYIDLKKDILPYIQKVED</sequence>
<gene>
    <name evidence="1" type="ORF">ASZ90_019690</name>
</gene>
<dbReference type="Gene3D" id="3.30.240.20">
    <property type="entry name" value="bsu07140 like domains"/>
    <property type="match status" value="1"/>
</dbReference>
<evidence type="ECO:0000313" key="1">
    <source>
        <dbReference type="EMBL" id="KUG02914.1"/>
    </source>
</evidence>
<proteinExistence type="predicted"/>
<accession>A0A0W8E2Q9</accession>